<dbReference type="RefSeq" id="WP_275817412.1">
    <property type="nucleotide sequence ID" value="NZ_BAAANM010000007.1"/>
</dbReference>
<accession>A0ABT5Z3K9</accession>
<sequence>MSGNMVGADLDRLQKMVNDFLTHRGDLDRIFKALDTMSANSHEYWSGPNAEKFRSEWNGLRSHFQNIVNLVDSAHKATKTQHANISAAVGAGGH</sequence>
<dbReference type="EMBL" id="JARHTQ010000015">
    <property type="protein sequence ID" value="MDF2258416.1"/>
    <property type="molecule type" value="Genomic_DNA"/>
</dbReference>
<dbReference type="InterPro" id="IPR036689">
    <property type="entry name" value="ESAT-6-like_sf"/>
</dbReference>
<dbReference type="Proteomes" id="UP001220022">
    <property type="component" value="Unassembled WGS sequence"/>
</dbReference>
<protein>
    <submittedName>
        <fullName evidence="1">WXG100 family type VII secretion target</fullName>
    </submittedName>
</protein>
<comment type="caution">
    <text evidence="1">The sequence shown here is derived from an EMBL/GenBank/DDBJ whole genome shotgun (WGS) entry which is preliminary data.</text>
</comment>
<reference evidence="1 2" key="1">
    <citation type="submission" date="2023-03" db="EMBL/GenBank/DDBJ databases">
        <title>Draft genome sequence of type strain Streptomyces ferralitis JCM 14344.</title>
        <authorList>
            <person name="Klaysubun C."/>
            <person name="Duangmal K."/>
        </authorList>
    </citation>
    <scope>NUCLEOTIDE SEQUENCE [LARGE SCALE GENOMIC DNA]</scope>
    <source>
        <strain evidence="1 2">JCM 14344</strain>
    </source>
</reference>
<evidence type="ECO:0000313" key="2">
    <source>
        <dbReference type="Proteomes" id="UP001220022"/>
    </source>
</evidence>
<dbReference type="SUPFAM" id="SSF140453">
    <property type="entry name" value="EsxAB dimer-like"/>
    <property type="match status" value="1"/>
</dbReference>
<evidence type="ECO:0000313" key="1">
    <source>
        <dbReference type="EMBL" id="MDF2258416.1"/>
    </source>
</evidence>
<keyword evidence="2" id="KW-1185">Reference proteome</keyword>
<dbReference type="Pfam" id="PF06013">
    <property type="entry name" value="WXG100"/>
    <property type="match status" value="1"/>
</dbReference>
<name>A0ABT5Z3K9_9ACTN</name>
<organism evidence="1 2">
    <name type="scientific">Streptantibioticus ferralitis</name>
    <dbReference type="NCBI Taxonomy" id="236510"/>
    <lineage>
        <taxon>Bacteria</taxon>
        <taxon>Bacillati</taxon>
        <taxon>Actinomycetota</taxon>
        <taxon>Actinomycetes</taxon>
        <taxon>Kitasatosporales</taxon>
        <taxon>Streptomycetaceae</taxon>
        <taxon>Streptantibioticus</taxon>
    </lineage>
</organism>
<gene>
    <name evidence="1" type="ORF">P2L57_22640</name>
</gene>
<dbReference type="InterPro" id="IPR010310">
    <property type="entry name" value="T7SS_ESAT-6-like"/>
</dbReference>
<proteinExistence type="predicted"/>
<dbReference type="Gene3D" id="1.10.287.1060">
    <property type="entry name" value="ESAT-6-like"/>
    <property type="match status" value="1"/>
</dbReference>